<gene>
    <name evidence="1" type="ORF">NKI36_16125</name>
</gene>
<accession>A0ABV1Z193</accession>
<keyword evidence="2" id="KW-1185">Reference proteome</keyword>
<dbReference type="Proteomes" id="UP001433071">
    <property type="component" value="Unassembled WGS sequence"/>
</dbReference>
<organism evidence="1 2">
    <name type="scientific">Mesorhizobium caraganae</name>
    <dbReference type="NCBI Taxonomy" id="483206"/>
    <lineage>
        <taxon>Bacteria</taxon>
        <taxon>Pseudomonadati</taxon>
        <taxon>Pseudomonadota</taxon>
        <taxon>Alphaproteobacteria</taxon>
        <taxon>Hyphomicrobiales</taxon>
        <taxon>Phyllobacteriaceae</taxon>
        <taxon>Mesorhizobium</taxon>
    </lineage>
</organism>
<sequence>MTFEKTDVDEIFSNLFSPDVTTMEERCSEESLFKYFYFPDAGFRKAYLSAPTIKFAQKSDLNDPFELTKRWQQFGSKLTHETFAKYIKSQIETHLANDDYIMESILESDEYKASGISKRQILEKIRSPQGRQFLGALKANAIAQAQPVVELMFSVMESKSDEMIEKVMRTTGILSLTETSVNKAMWGLYANSGYGFSIEYYAQHDFFKREDKNGKKVNLLRKVFYRDDRIEEFWKNPFYLFLVKNTDFSFEREWRMLCNIKDCTKVDISEDRSIYVKDAPKGLIKSIIFGHRYDDNQIQIEASYLRNFDTEIALKKVAADTATGEFRVDQVTL</sequence>
<dbReference type="RefSeq" id="WP_352558816.1">
    <property type="nucleotide sequence ID" value="NZ_JAMYQB010000012.1"/>
</dbReference>
<comment type="caution">
    <text evidence="1">The sequence shown here is derived from an EMBL/GenBank/DDBJ whole genome shotgun (WGS) entry which is preliminary data.</text>
</comment>
<evidence type="ECO:0000313" key="2">
    <source>
        <dbReference type="Proteomes" id="UP001433071"/>
    </source>
</evidence>
<name>A0ABV1Z193_9HYPH</name>
<dbReference type="InterPro" id="IPR021352">
    <property type="entry name" value="DUF2971"/>
</dbReference>
<evidence type="ECO:0000313" key="1">
    <source>
        <dbReference type="EMBL" id="MER9405561.1"/>
    </source>
</evidence>
<protein>
    <submittedName>
        <fullName evidence="1">DUF2971 domain-containing protein</fullName>
    </submittedName>
</protein>
<proteinExistence type="predicted"/>
<reference evidence="1 2" key="1">
    <citation type="journal article" date="2024" name="Proc. Natl. Acad. Sci. U.S.A.">
        <title>The evolutionary genomics of adaptation to stress in wild rhizobium bacteria.</title>
        <authorList>
            <person name="Kehlet-Delgado H."/>
            <person name="Montoya A.P."/>
            <person name="Jensen K.T."/>
            <person name="Wendlandt C.E."/>
            <person name="Dexheimer C."/>
            <person name="Roberts M."/>
            <person name="Torres Martinez L."/>
            <person name="Friesen M.L."/>
            <person name="Griffitts J.S."/>
            <person name="Porter S.S."/>
        </authorList>
    </citation>
    <scope>NUCLEOTIDE SEQUENCE [LARGE SCALE GENOMIC DNA]</scope>
    <source>
        <strain evidence="1 2">M0641</strain>
    </source>
</reference>
<dbReference type="Pfam" id="PF11185">
    <property type="entry name" value="DUF2971"/>
    <property type="match status" value="1"/>
</dbReference>
<dbReference type="EMBL" id="JAMYQB010000012">
    <property type="protein sequence ID" value="MER9405561.1"/>
    <property type="molecule type" value="Genomic_DNA"/>
</dbReference>